<reference evidence="1" key="1">
    <citation type="journal article" date="2010" name="Science">
        <title>Plasticity of animal genome architecture unmasked by rapid evolution of a pelagic tunicate.</title>
        <authorList>
            <person name="Denoeud F."/>
            <person name="Henriet S."/>
            <person name="Mungpakdee S."/>
            <person name="Aury J.M."/>
            <person name="Da Silva C."/>
            <person name="Brinkmann H."/>
            <person name="Mikhaleva J."/>
            <person name="Olsen L.C."/>
            <person name="Jubin C."/>
            <person name="Canestro C."/>
            <person name="Bouquet J.M."/>
            <person name="Danks G."/>
            <person name="Poulain J."/>
            <person name="Campsteijn C."/>
            <person name="Adamski M."/>
            <person name="Cross I."/>
            <person name="Yadetie F."/>
            <person name="Muffato M."/>
            <person name="Louis A."/>
            <person name="Butcher S."/>
            <person name="Tsagkogeorga G."/>
            <person name="Konrad A."/>
            <person name="Singh S."/>
            <person name="Jensen M.F."/>
            <person name="Cong E.H."/>
            <person name="Eikeseth-Otteraa H."/>
            <person name="Noel B."/>
            <person name="Anthouard V."/>
            <person name="Porcel B.M."/>
            <person name="Kachouri-Lafond R."/>
            <person name="Nishino A."/>
            <person name="Ugolini M."/>
            <person name="Chourrout P."/>
            <person name="Nishida H."/>
            <person name="Aasland R."/>
            <person name="Huzurbazar S."/>
            <person name="Westhof E."/>
            <person name="Delsuc F."/>
            <person name="Lehrach H."/>
            <person name="Reinhardt R."/>
            <person name="Weissenbach J."/>
            <person name="Roy S.W."/>
            <person name="Artiguenave F."/>
            <person name="Postlethwait J.H."/>
            <person name="Manak J.R."/>
            <person name="Thompson E.M."/>
            <person name="Jaillon O."/>
            <person name="Du Pasquier L."/>
            <person name="Boudinot P."/>
            <person name="Liberles D.A."/>
            <person name="Volff J.N."/>
            <person name="Philippe H."/>
            <person name="Lenhard B."/>
            <person name="Roest Crollius H."/>
            <person name="Wincker P."/>
            <person name="Chourrout D."/>
        </authorList>
    </citation>
    <scope>NUCLEOTIDE SEQUENCE [LARGE SCALE GENOMIC DNA]</scope>
</reference>
<organism evidence="1">
    <name type="scientific">Oikopleura dioica</name>
    <name type="common">Tunicate</name>
    <dbReference type="NCBI Taxonomy" id="34765"/>
    <lineage>
        <taxon>Eukaryota</taxon>
        <taxon>Metazoa</taxon>
        <taxon>Chordata</taxon>
        <taxon>Tunicata</taxon>
        <taxon>Appendicularia</taxon>
        <taxon>Copelata</taxon>
        <taxon>Oikopleuridae</taxon>
        <taxon>Oikopleura</taxon>
    </lineage>
</organism>
<sequence length="97" mass="11695">MAGLNLNPNKKEEEFQTNEIVLLLERLCEKTYLMETGWQIIRKLDQDIKDQPEMSKCKYHEVFLKRKLPLYSSFDRNWRLSTPRPYHFLPPDGARPR</sequence>
<name>E4YGR8_OIKDI</name>
<gene>
    <name evidence="1" type="ORF">GSOID_T00024724001</name>
</gene>
<dbReference type="Proteomes" id="UP000011014">
    <property type="component" value="Unassembled WGS sequence"/>
</dbReference>
<dbReference type="AlphaFoldDB" id="E4YGR8"/>
<evidence type="ECO:0000313" key="1">
    <source>
        <dbReference type="EMBL" id="CBY34692.1"/>
    </source>
</evidence>
<protein>
    <submittedName>
        <fullName evidence="1">Uncharacterized protein</fullName>
    </submittedName>
</protein>
<dbReference type="EMBL" id="FN654534">
    <property type="protein sequence ID" value="CBY34692.1"/>
    <property type="molecule type" value="Genomic_DNA"/>
</dbReference>
<proteinExistence type="predicted"/>
<accession>E4YGR8</accession>